<evidence type="ECO:0000313" key="1">
    <source>
        <dbReference type="EMBL" id="ESQ38636.1"/>
    </source>
</evidence>
<proteinExistence type="predicted"/>
<keyword evidence="2" id="KW-1185">Reference proteome</keyword>
<gene>
    <name evidence="1" type="ORF">EUTSA_v10029100mg</name>
</gene>
<evidence type="ECO:0000313" key="2">
    <source>
        <dbReference type="Proteomes" id="UP000030689"/>
    </source>
</evidence>
<accession>V4N0U3</accession>
<dbReference type="Gramene" id="ESQ38636">
    <property type="protein sequence ID" value="ESQ38636"/>
    <property type="gene ID" value="EUTSA_v10029100mg"/>
</dbReference>
<dbReference type="EMBL" id="KI517537">
    <property type="protein sequence ID" value="ESQ38636.1"/>
    <property type="molecule type" value="Genomic_DNA"/>
</dbReference>
<dbReference type="Proteomes" id="UP000030689">
    <property type="component" value="Unassembled WGS sequence"/>
</dbReference>
<organism evidence="1 2">
    <name type="scientific">Eutrema salsugineum</name>
    <name type="common">Saltwater cress</name>
    <name type="synonym">Sisymbrium salsugineum</name>
    <dbReference type="NCBI Taxonomy" id="72664"/>
    <lineage>
        <taxon>Eukaryota</taxon>
        <taxon>Viridiplantae</taxon>
        <taxon>Streptophyta</taxon>
        <taxon>Embryophyta</taxon>
        <taxon>Tracheophyta</taxon>
        <taxon>Spermatophyta</taxon>
        <taxon>Magnoliopsida</taxon>
        <taxon>eudicotyledons</taxon>
        <taxon>Gunneridae</taxon>
        <taxon>Pentapetalae</taxon>
        <taxon>rosids</taxon>
        <taxon>malvids</taxon>
        <taxon>Brassicales</taxon>
        <taxon>Brassicaceae</taxon>
        <taxon>Eutremeae</taxon>
        <taxon>Eutrema</taxon>
    </lineage>
</organism>
<reference evidence="1 2" key="1">
    <citation type="journal article" date="2013" name="Front. Plant Sci.">
        <title>The Reference Genome of the Halophytic Plant Eutrema salsugineum.</title>
        <authorList>
            <person name="Yang R."/>
            <person name="Jarvis D.E."/>
            <person name="Chen H."/>
            <person name="Beilstein M.A."/>
            <person name="Grimwood J."/>
            <person name="Jenkins J."/>
            <person name="Shu S."/>
            <person name="Prochnik S."/>
            <person name="Xin M."/>
            <person name="Ma C."/>
            <person name="Schmutz J."/>
            <person name="Wing R.A."/>
            <person name="Mitchell-Olds T."/>
            <person name="Schumaker K.S."/>
            <person name="Wang X."/>
        </authorList>
    </citation>
    <scope>NUCLEOTIDE SEQUENCE [LARGE SCALE GENOMIC DNA]</scope>
</reference>
<dbReference type="AlphaFoldDB" id="V4N0U3"/>
<name>V4N0U3_EUTSA</name>
<sequence>MDCALLVKARTSNIYIIMLLQKPIGYRVRYFRIKIQYTKPILDSRLSELARQALNYYKGNERLQRKDFESTINQSKPKLAV</sequence>
<dbReference type="KEGG" id="eus:EUTSA_v10029100mg"/>
<protein>
    <submittedName>
        <fullName evidence="1">Uncharacterized protein</fullName>
    </submittedName>
</protein>